<comment type="caution">
    <text evidence="2">The sequence shown here is derived from an EMBL/GenBank/DDBJ whole genome shotgun (WGS) entry which is preliminary data.</text>
</comment>
<accession>A0A2T3HM62</accession>
<dbReference type="EMBL" id="PYLS01000005">
    <property type="protein sequence ID" value="PST83461.1"/>
    <property type="molecule type" value="Genomic_DNA"/>
</dbReference>
<evidence type="ECO:0000313" key="2">
    <source>
        <dbReference type="EMBL" id="PST83461.1"/>
    </source>
</evidence>
<proteinExistence type="predicted"/>
<dbReference type="AlphaFoldDB" id="A0A2T3HM62"/>
<gene>
    <name evidence="2" type="ORF">C7T94_12930</name>
</gene>
<dbReference type="OrthoDB" id="664017at2"/>
<keyword evidence="1" id="KW-0812">Transmembrane</keyword>
<dbReference type="RefSeq" id="WP_107215721.1">
    <property type="nucleotide sequence ID" value="NZ_KZ686269.1"/>
</dbReference>
<name>A0A2T3HM62_9SPHI</name>
<dbReference type="Pfam" id="PF17561">
    <property type="entry name" value="TssO"/>
    <property type="match status" value="1"/>
</dbReference>
<evidence type="ECO:0008006" key="4">
    <source>
        <dbReference type="Google" id="ProtNLM"/>
    </source>
</evidence>
<dbReference type="Proteomes" id="UP000240912">
    <property type="component" value="Unassembled WGS sequence"/>
</dbReference>
<keyword evidence="1" id="KW-0472">Membrane</keyword>
<keyword evidence="3" id="KW-1185">Reference proteome</keyword>
<protein>
    <recommendedName>
        <fullName evidence="4">Type VI secretion system transmembrane protein TssO</fullName>
    </recommendedName>
</protein>
<reference evidence="2 3" key="1">
    <citation type="submission" date="2018-03" db="EMBL/GenBank/DDBJ databases">
        <authorList>
            <person name="Keele B.F."/>
        </authorList>
    </citation>
    <scope>NUCLEOTIDE SEQUENCE [LARGE SCALE GENOMIC DNA]</scope>
    <source>
        <strain evidence="2 3">YL28-9</strain>
    </source>
</reference>
<keyword evidence="1" id="KW-1133">Transmembrane helix</keyword>
<feature type="transmembrane region" description="Helical" evidence="1">
    <location>
        <begin position="12"/>
        <end position="33"/>
    </location>
</feature>
<organism evidence="2 3">
    <name type="scientific">Pedobacter yulinensis</name>
    <dbReference type="NCBI Taxonomy" id="2126353"/>
    <lineage>
        <taxon>Bacteria</taxon>
        <taxon>Pseudomonadati</taxon>
        <taxon>Bacteroidota</taxon>
        <taxon>Sphingobacteriia</taxon>
        <taxon>Sphingobacteriales</taxon>
        <taxon>Sphingobacteriaceae</taxon>
        <taxon>Pedobacter</taxon>
    </lineage>
</organism>
<evidence type="ECO:0000313" key="3">
    <source>
        <dbReference type="Proteomes" id="UP000240912"/>
    </source>
</evidence>
<evidence type="ECO:0000256" key="1">
    <source>
        <dbReference type="SAM" id="Phobius"/>
    </source>
</evidence>
<dbReference type="InterPro" id="IPR039449">
    <property type="entry name" value="TssO"/>
</dbReference>
<sequence>MIKLSTKERREQFLFLVAVFLLTTAVLCFGIFYDFGPSRQISKQELASRLKQNTEYEELVKEVMPAIDTTYKQIVHFDPKVQAVFLQADITTSIDAIRSHYDRRASDQRYKTFLHAAQFYNRLFFDKVELKQNYNDIDTYNRNLEDCIMTRRQLQQSLISR</sequence>